<accession>A0A0E1VSD3</accession>
<sequence length="115" mass="12339">MKDRIEIDSREKKSAKKRIAFRSIFSAEGAAGRIGGVARTGGGWCAASDPGYAGRACRGAAFSPRRRGLPGCACRRAAVRDESNGSFDTRSRAEISANISKFLVNIFACNLLRIV</sequence>
<organism evidence="1">
    <name type="scientific">Burkholderia pseudomallei 1710a</name>
    <dbReference type="NCBI Taxonomy" id="320371"/>
    <lineage>
        <taxon>Bacteria</taxon>
        <taxon>Pseudomonadati</taxon>
        <taxon>Pseudomonadota</taxon>
        <taxon>Betaproteobacteria</taxon>
        <taxon>Burkholderiales</taxon>
        <taxon>Burkholderiaceae</taxon>
        <taxon>Burkholderia</taxon>
        <taxon>pseudomallei group</taxon>
    </lineage>
</organism>
<proteinExistence type="predicted"/>
<dbReference type="EMBL" id="CM000833">
    <property type="protein sequence ID" value="EET02876.1"/>
    <property type="molecule type" value="Genomic_DNA"/>
</dbReference>
<dbReference type="HOGENOM" id="CLU_2104427_0_0_4"/>
<gene>
    <name evidence="1" type="ORF">BURPS1710A_A1561</name>
</gene>
<dbReference type="RefSeq" id="WP_004528969.1">
    <property type="nucleotide sequence ID" value="NZ_CM000833.1"/>
</dbReference>
<name>A0A0E1VSD3_BURPE</name>
<reference evidence="1" key="1">
    <citation type="submission" date="2009-05" db="EMBL/GenBank/DDBJ databases">
        <authorList>
            <person name="Harkins D.M."/>
            <person name="DeShazer D."/>
            <person name="Woods D.E."/>
            <person name="Brinkac L.M."/>
            <person name="Brown K.A."/>
            <person name="Hung G.C."/>
            <person name="Tuanyok A."/>
            <person name="Zhang B."/>
            <person name="Nierman W.C."/>
        </authorList>
    </citation>
    <scope>NUCLEOTIDE SEQUENCE [LARGE SCALE GENOMIC DNA]</scope>
    <source>
        <strain evidence="1">1710a</strain>
    </source>
</reference>
<protein>
    <submittedName>
        <fullName evidence="1">Uncharacterized protein</fullName>
    </submittedName>
</protein>
<dbReference type="Proteomes" id="UP000001812">
    <property type="component" value="Chromosome II"/>
</dbReference>
<evidence type="ECO:0000313" key="1">
    <source>
        <dbReference type="EMBL" id="EET02876.1"/>
    </source>
</evidence>
<dbReference type="AlphaFoldDB" id="A0A0E1VSD3"/>